<proteinExistence type="predicted"/>
<accession>A0AAV5H0P4</accession>
<organism evidence="1 2">
    <name type="scientific">Rhodotorula paludigena</name>
    <dbReference type="NCBI Taxonomy" id="86838"/>
    <lineage>
        <taxon>Eukaryota</taxon>
        <taxon>Fungi</taxon>
        <taxon>Dikarya</taxon>
        <taxon>Basidiomycota</taxon>
        <taxon>Pucciniomycotina</taxon>
        <taxon>Microbotryomycetes</taxon>
        <taxon>Sporidiobolales</taxon>
        <taxon>Sporidiobolaceae</taxon>
        <taxon>Rhodotorula</taxon>
    </lineage>
</organism>
<evidence type="ECO:0000313" key="2">
    <source>
        <dbReference type="Proteomes" id="UP001342314"/>
    </source>
</evidence>
<reference evidence="1 2" key="1">
    <citation type="submission" date="2021-12" db="EMBL/GenBank/DDBJ databases">
        <title>High titer production of polyol ester of fatty acids by Rhodotorula paludigena BS15 towards product separation-free biomass refinery.</title>
        <authorList>
            <person name="Mano J."/>
            <person name="Ono H."/>
            <person name="Tanaka T."/>
            <person name="Naito K."/>
            <person name="Sushida H."/>
            <person name="Ike M."/>
            <person name="Tokuyasu K."/>
            <person name="Kitaoka M."/>
        </authorList>
    </citation>
    <scope>NUCLEOTIDE SEQUENCE [LARGE SCALE GENOMIC DNA]</scope>
    <source>
        <strain evidence="1 2">BS15</strain>
    </source>
</reference>
<dbReference type="Proteomes" id="UP001342314">
    <property type="component" value="Unassembled WGS sequence"/>
</dbReference>
<gene>
    <name evidence="1" type="ORF">Rhopal_007387-T1</name>
</gene>
<sequence>MPGPTHSPVDHSVPPFERAQDLIDEVHEQLDRHITLKECDELDNALREFIRDRQTHEHDIPPLMELRKKVADKRLVGWLVQALETLADDMNIHLDKIHELSQALDQLRDAAQPQGNDPHAHRMWDPEYLSGDESLHSLGTASRAGTLRRDAIYGFRVPSM</sequence>
<keyword evidence="2" id="KW-1185">Reference proteome</keyword>
<name>A0AAV5H0P4_9BASI</name>
<dbReference type="AlphaFoldDB" id="A0AAV5H0P4"/>
<comment type="caution">
    <text evidence="1">The sequence shown here is derived from an EMBL/GenBank/DDBJ whole genome shotgun (WGS) entry which is preliminary data.</text>
</comment>
<evidence type="ECO:0000313" key="1">
    <source>
        <dbReference type="EMBL" id="GJN94313.1"/>
    </source>
</evidence>
<protein>
    <submittedName>
        <fullName evidence="1">Uncharacterized protein</fullName>
    </submittedName>
</protein>
<dbReference type="EMBL" id="BQKY01000017">
    <property type="protein sequence ID" value="GJN94313.1"/>
    <property type="molecule type" value="Genomic_DNA"/>
</dbReference>